<reference evidence="1 2" key="1">
    <citation type="submission" date="2024-08" db="EMBL/GenBank/DDBJ databases">
        <authorList>
            <person name="Cucini C."/>
            <person name="Frati F."/>
        </authorList>
    </citation>
    <scope>NUCLEOTIDE SEQUENCE [LARGE SCALE GENOMIC DNA]</scope>
</reference>
<dbReference type="SUPFAM" id="SSF52047">
    <property type="entry name" value="RNI-like"/>
    <property type="match status" value="1"/>
</dbReference>
<dbReference type="Proteomes" id="UP001642540">
    <property type="component" value="Unassembled WGS sequence"/>
</dbReference>
<accession>A0ABP1RSH5</accession>
<protein>
    <recommendedName>
        <fullName evidence="3">F-box domain-containing protein</fullName>
    </recommendedName>
</protein>
<gene>
    <name evidence="1" type="ORF">ODALV1_LOCUS25497</name>
</gene>
<proteinExistence type="predicted"/>
<keyword evidence="2" id="KW-1185">Reference proteome</keyword>
<evidence type="ECO:0000313" key="2">
    <source>
        <dbReference type="Proteomes" id="UP001642540"/>
    </source>
</evidence>
<organism evidence="1 2">
    <name type="scientific">Orchesella dallaii</name>
    <dbReference type="NCBI Taxonomy" id="48710"/>
    <lineage>
        <taxon>Eukaryota</taxon>
        <taxon>Metazoa</taxon>
        <taxon>Ecdysozoa</taxon>
        <taxon>Arthropoda</taxon>
        <taxon>Hexapoda</taxon>
        <taxon>Collembola</taxon>
        <taxon>Entomobryomorpha</taxon>
        <taxon>Entomobryoidea</taxon>
        <taxon>Orchesellidae</taxon>
        <taxon>Orchesellinae</taxon>
        <taxon>Orchesella</taxon>
    </lineage>
</organism>
<sequence length="482" mass="55446">MSEDMELAGIVEEEDDVKFLSPVTNPMLPPEIWDKIFCSLESRNDLCAVINTCGEWSELLTSKKLPLGLPIVLVNKNISLNTLLFYRQLNRKTKEVVDKQLQKYSAFPEEDFANHLCSCRRNTYSKLELLSRRYFFWQSSDTKRFLKTFRLKSRAKKHNPFVTRSITLKHTGSGIDHFRTLLDCSGHHVFHITFVPVYAPGNLTELLSLLHLLPNIRTLKVDGDLYLQSERDYLRATSFPTLSYLTALDFSCASVEDLAAIAYEDPLIIRLFRTYGKQLQTLICRGSLFHAENLRVDWFHTENLSNLLPNLKNLRIIGVTATSVALTELAQVNWPLEKLQLWDLGDNSAPVQMVTVLQLIQTFGNTLAQVHLHIHLKEGQYGSKPKTSLVAPLSHVKSLSTYRSIFSITNCWEYFETMFVNVEELTVFEPLGHRVASKCENFVLAKKCFETLPKLKLVTVTFSFRCNKEPILIKRYDIFRLQ</sequence>
<evidence type="ECO:0000313" key="1">
    <source>
        <dbReference type="EMBL" id="CAL8134382.1"/>
    </source>
</evidence>
<evidence type="ECO:0008006" key="3">
    <source>
        <dbReference type="Google" id="ProtNLM"/>
    </source>
</evidence>
<dbReference type="EMBL" id="CAXLJM020000104">
    <property type="protein sequence ID" value="CAL8134382.1"/>
    <property type="molecule type" value="Genomic_DNA"/>
</dbReference>
<name>A0ABP1RSH5_9HEXA</name>
<comment type="caution">
    <text evidence="1">The sequence shown here is derived from an EMBL/GenBank/DDBJ whole genome shotgun (WGS) entry which is preliminary data.</text>
</comment>